<comment type="caution">
    <text evidence="2">The sequence shown here is derived from an EMBL/GenBank/DDBJ whole genome shotgun (WGS) entry which is preliminary data.</text>
</comment>
<gene>
    <name evidence="2" type="ORF">GCM10011402_37780</name>
</gene>
<organism evidence="2 3">
    <name type="scientific">Paracoccus acridae</name>
    <dbReference type="NCBI Taxonomy" id="1795310"/>
    <lineage>
        <taxon>Bacteria</taxon>
        <taxon>Pseudomonadati</taxon>
        <taxon>Pseudomonadota</taxon>
        <taxon>Alphaproteobacteria</taxon>
        <taxon>Rhodobacterales</taxon>
        <taxon>Paracoccaceae</taxon>
        <taxon>Paracoccus</taxon>
    </lineage>
</organism>
<name>A0ABQ1VPE5_9RHOB</name>
<sequence>MDRIGMDRGDGEPAPNRSDTAALTSITQIACDPAPDPMRIMIPGNIPPRPPFKGE</sequence>
<reference evidence="3" key="1">
    <citation type="journal article" date="2019" name="Int. J. Syst. Evol. Microbiol.">
        <title>The Global Catalogue of Microorganisms (GCM) 10K type strain sequencing project: providing services to taxonomists for standard genome sequencing and annotation.</title>
        <authorList>
            <consortium name="The Broad Institute Genomics Platform"/>
            <consortium name="The Broad Institute Genome Sequencing Center for Infectious Disease"/>
            <person name="Wu L."/>
            <person name="Ma J."/>
        </authorList>
    </citation>
    <scope>NUCLEOTIDE SEQUENCE [LARGE SCALE GENOMIC DNA]</scope>
    <source>
        <strain evidence="3">CGMCC 1.15419</strain>
    </source>
</reference>
<dbReference type="EMBL" id="BMIV01000038">
    <property type="protein sequence ID" value="GGF81597.1"/>
    <property type="molecule type" value="Genomic_DNA"/>
</dbReference>
<accession>A0ABQ1VPE5</accession>
<evidence type="ECO:0000313" key="3">
    <source>
        <dbReference type="Proteomes" id="UP000640509"/>
    </source>
</evidence>
<feature type="compositionally biased region" description="Basic and acidic residues" evidence="1">
    <location>
        <begin position="1"/>
        <end position="11"/>
    </location>
</feature>
<proteinExistence type="predicted"/>
<feature type="region of interest" description="Disordered" evidence="1">
    <location>
        <begin position="1"/>
        <end position="20"/>
    </location>
</feature>
<protein>
    <submittedName>
        <fullName evidence="2">Uncharacterized protein</fullName>
    </submittedName>
</protein>
<dbReference type="Proteomes" id="UP000640509">
    <property type="component" value="Unassembled WGS sequence"/>
</dbReference>
<dbReference type="RefSeq" id="WP_188717275.1">
    <property type="nucleotide sequence ID" value="NZ_BMIV01000038.1"/>
</dbReference>
<evidence type="ECO:0000256" key="1">
    <source>
        <dbReference type="SAM" id="MobiDB-lite"/>
    </source>
</evidence>
<evidence type="ECO:0000313" key="2">
    <source>
        <dbReference type="EMBL" id="GGF81597.1"/>
    </source>
</evidence>
<keyword evidence="3" id="KW-1185">Reference proteome</keyword>